<accession>A0AAE0LBG5</accession>
<keyword evidence="3" id="KW-1185">Reference proteome</keyword>
<reference evidence="2 3" key="1">
    <citation type="journal article" date="2015" name="Genome Biol. Evol.">
        <title>Comparative Genomics of a Bacterivorous Green Alga Reveals Evolutionary Causalities and Consequences of Phago-Mixotrophic Mode of Nutrition.</title>
        <authorList>
            <person name="Burns J.A."/>
            <person name="Paasch A."/>
            <person name="Narechania A."/>
            <person name="Kim E."/>
        </authorList>
    </citation>
    <scope>NUCLEOTIDE SEQUENCE [LARGE SCALE GENOMIC DNA]</scope>
    <source>
        <strain evidence="2 3">PLY_AMNH</strain>
    </source>
</reference>
<feature type="region of interest" description="Disordered" evidence="1">
    <location>
        <begin position="87"/>
        <end position="110"/>
    </location>
</feature>
<gene>
    <name evidence="2" type="ORF">CYMTET_13167</name>
</gene>
<feature type="compositionally biased region" description="Low complexity" evidence="1">
    <location>
        <begin position="24"/>
        <end position="37"/>
    </location>
</feature>
<dbReference type="Proteomes" id="UP001190700">
    <property type="component" value="Unassembled WGS sequence"/>
</dbReference>
<feature type="compositionally biased region" description="Basic residues" evidence="1">
    <location>
        <begin position="44"/>
        <end position="53"/>
    </location>
</feature>
<evidence type="ECO:0000313" key="2">
    <source>
        <dbReference type="EMBL" id="KAK3278927.1"/>
    </source>
</evidence>
<comment type="caution">
    <text evidence="2">The sequence shown here is derived from an EMBL/GenBank/DDBJ whole genome shotgun (WGS) entry which is preliminary data.</text>
</comment>
<evidence type="ECO:0000313" key="3">
    <source>
        <dbReference type="Proteomes" id="UP001190700"/>
    </source>
</evidence>
<sequence>MKLEGQSTDALLQQAMEAVEALPGSGQVQAQSSQGPQHGDHRIKLPKAKHRKSDKALKAAAVLQEMLATDKATGEVPSAAFLEEAMAEQEEAGPDQVGEGSSTKHTCVEPEDPRGWVIRLCRQAP</sequence>
<dbReference type="AlphaFoldDB" id="A0AAE0LBG5"/>
<organism evidence="2 3">
    <name type="scientific">Cymbomonas tetramitiformis</name>
    <dbReference type="NCBI Taxonomy" id="36881"/>
    <lineage>
        <taxon>Eukaryota</taxon>
        <taxon>Viridiplantae</taxon>
        <taxon>Chlorophyta</taxon>
        <taxon>Pyramimonadophyceae</taxon>
        <taxon>Pyramimonadales</taxon>
        <taxon>Pyramimonadaceae</taxon>
        <taxon>Cymbomonas</taxon>
    </lineage>
</organism>
<protein>
    <submittedName>
        <fullName evidence="2">Uncharacterized protein</fullName>
    </submittedName>
</protein>
<proteinExistence type="predicted"/>
<name>A0AAE0LBG5_9CHLO</name>
<feature type="region of interest" description="Disordered" evidence="1">
    <location>
        <begin position="17"/>
        <end position="53"/>
    </location>
</feature>
<evidence type="ECO:0000256" key="1">
    <source>
        <dbReference type="SAM" id="MobiDB-lite"/>
    </source>
</evidence>
<dbReference type="EMBL" id="LGRX02005217">
    <property type="protein sequence ID" value="KAK3278927.1"/>
    <property type="molecule type" value="Genomic_DNA"/>
</dbReference>